<name>A0A2M7XGF2_9BACT</name>
<dbReference type="Gene3D" id="3.60.15.10">
    <property type="entry name" value="Ribonuclease Z/Hydroxyacylglutathione hydrolase-like"/>
    <property type="match status" value="1"/>
</dbReference>
<comment type="caution">
    <text evidence="2">The sequence shown here is derived from an EMBL/GenBank/DDBJ whole genome shotgun (WGS) entry which is preliminary data.</text>
</comment>
<evidence type="ECO:0000313" key="3">
    <source>
        <dbReference type="Proteomes" id="UP000229749"/>
    </source>
</evidence>
<feature type="non-terminal residue" evidence="2">
    <location>
        <position position="88"/>
    </location>
</feature>
<gene>
    <name evidence="2" type="ORF">CO172_03295</name>
</gene>
<dbReference type="Pfam" id="PF00753">
    <property type="entry name" value="Lactamase_B"/>
    <property type="match status" value="1"/>
</dbReference>
<accession>A0A2M7XGF2</accession>
<dbReference type="InterPro" id="IPR001279">
    <property type="entry name" value="Metallo-B-lactamas"/>
</dbReference>
<evidence type="ECO:0000313" key="2">
    <source>
        <dbReference type="EMBL" id="PJA46953.1"/>
    </source>
</evidence>
<dbReference type="GO" id="GO:0004521">
    <property type="term" value="F:RNA endonuclease activity"/>
    <property type="evidence" value="ECO:0007669"/>
    <property type="project" value="TreeGrafter"/>
</dbReference>
<protein>
    <recommendedName>
        <fullName evidence="1">Metallo-beta-lactamase domain-containing protein</fullName>
    </recommendedName>
</protein>
<feature type="domain" description="Metallo-beta-lactamase" evidence="1">
    <location>
        <begin position="15"/>
        <end position="82"/>
    </location>
</feature>
<dbReference type="InterPro" id="IPR036866">
    <property type="entry name" value="RibonucZ/Hydroxyglut_hydro"/>
</dbReference>
<proteinExistence type="predicted"/>
<evidence type="ECO:0000259" key="1">
    <source>
        <dbReference type="Pfam" id="PF00753"/>
    </source>
</evidence>
<dbReference type="PANTHER" id="PTHR11203">
    <property type="entry name" value="CLEAVAGE AND POLYADENYLATION SPECIFICITY FACTOR FAMILY MEMBER"/>
    <property type="match status" value="1"/>
</dbReference>
<dbReference type="SUPFAM" id="SSF56281">
    <property type="entry name" value="Metallo-hydrolase/oxidoreductase"/>
    <property type="match status" value="1"/>
</dbReference>
<reference evidence="3" key="1">
    <citation type="submission" date="2017-09" db="EMBL/GenBank/DDBJ databases">
        <title>Depth-based differentiation of microbial function through sediment-hosted aquifers and enrichment of novel symbionts in the deep terrestrial subsurface.</title>
        <authorList>
            <person name="Probst A.J."/>
            <person name="Ladd B."/>
            <person name="Jarett J.K."/>
            <person name="Geller-Mcgrath D.E."/>
            <person name="Sieber C.M.K."/>
            <person name="Emerson J.B."/>
            <person name="Anantharaman K."/>
            <person name="Thomas B.C."/>
            <person name="Malmstrom R."/>
            <person name="Stieglmeier M."/>
            <person name="Klingl A."/>
            <person name="Woyke T."/>
            <person name="Ryan C.M."/>
            <person name="Banfield J.F."/>
        </authorList>
    </citation>
    <scope>NUCLEOTIDE SEQUENCE [LARGE SCALE GENOMIC DNA]</scope>
</reference>
<dbReference type="AlphaFoldDB" id="A0A2M7XGF2"/>
<organism evidence="2 3">
    <name type="scientific">Candidatus Uhrbacteria bacterium CG_4_9_14_3_um_filter_36_7</name>
    <dbReference type="NCBI Taxonomy" id="1975033"/>
    <lineage>
        <taxon>Bacteria</taxon>
        <taxon>Candidatus Uhriibacteriota</taxon>
    </lineage>
</organism>
<dbReference type="Proteomes" id="UP000229749">
    <property type="component" value="Unassembled WGS sequence"/>
</dbReference>
<sequence length="88" mass="9820">MKISFHGAAREVTGSCHLLTLEDKNGVERRILIDCGMFQGESYADERNRQPFGFDPASLDAVCITHAHADHTGRLPKLIKEGYTKSIF</sequence>
<dbReference type="InterPro" id="IPR050698">
    <property type="entry name" value="MBL"/>
</dbReference>
<dbReference type="EMBL" id="PFWS01000052">
    <property type="protein sequence ID" value="PJA46953.1"/>
    <property type="molecule type" value="Genomic_DNA"/>
</dbReference>
<dbReference type="PANTHER" id="PTHR11203:SF37">
    <property type="entry name" value="INTEGRATOR COMPLEX SUBUNIT 11"/>
    <property type="match status" value="1"/>
</dbReference>